<dbReference type="Pfam" id="PF04542">
    <property type="entry name" value="Sigma70_r2"/>
    <property type="match status" value="1"/>
</dbReference>
<keyword evidence="4" id="KW-0804">Transcription</keyword>
<dbReference type="InterPro" id="IPR013325">
    <property type="entry name" value="RNA_pol_sigma_r2"/>
</dbReference>
<dbReference type="PANTHER" id="PTHR43133:SF46">
    <property type="entry name" value="RNA POLYMERASE SIGMA-70 FACTOR ECF SUBFAMILY"/>
    <property type="match status" value="1"/>
</dbReference>
<evidence type="ECO:0000259" key="5">
    <source>
        <dbReference type="Pfam" id="PF04542"/>
    </source>
</evidence>
<dbReference type="InterPro" id="IPR013249">
    <property type="entry name" value="RNA_pol_sigma70_r4_t2"/>
</dbReference>
<evidence type="ECO:0000256" key="4">
    <source>
        <dbReference type="ARBA" id="ARBA00023163"/>
    </source>
</evidence>
<dbReference type="CDD" id="cd06171">
    <property type="entry name" value="Sigma70_r4"/>
    <property type="match status" value="1"/>
</dbReference>
<dbReference type="Gene3D" id="1.10.10.10">
    <property type="entry name" value="Winged helix-like DNA-binding domain superfamily/Winged helix DNA-binding domain"/>
    <property type="match status" value="1"/>
</dbReference>
<reference evidence="7 8" key="1">
    <citation type="journal article" date="2007" name="Int. J. Syst. Evol. Microbiol.">
        <title>Marixanthomonas ophiurae gen. nov., sp. nov., a marine bacterium of the family Flavobacteriaceae isolated from a deep-sea brittle star.</title>
        <authorList>
            <person name="Romanenko L.A."/>
            <person name="Uchino M."/>
            <person name="Frolova G.M."/>
            <person name="Mikhailov V.V."/>
        </authorList>
    </citation>
    <scope>NUCLEOTIDE SEQUENCE [LARGE SCALE GENOMIC DNA]</scope>
    <source>
        <strain evidence="7 8">KMM 3046</strain>
    </source>
</reference>
<dbReference type="SUPFAM" id="SSF88946">
    <property type="entry name" value="Sigma2 domain of RNA polymerase sigma factors"/>
    <property type="match status" value="1"/>
</dbReference>
<dbReference type="GO" id="GO:0003677">
    <property type="term" value="F:DNA binding"/>
    <property type="evidence" value="ECO:0007669"/>
    <property type="project" value="InterPro"/>
</dbReference>
<evidence type="ECO:0000313" key="8">
    <source>
        <dbReference type="Proteomes" id="UP000261082"/>
    </source>
</evidence>
<protein>
    <submittedName>
        <fullName evidence="7">Sigma-70 family RNA polymerase sigma factor</fullName>
    </submittedName>
</protein>
<dbReference type="OrthoDB" id="1056775at2"/>
<organism evidence="7 8">
    <name type="scientific">Marixanthomonas ophiurae</name>
    <dbReference type="NCBI Taxonomy" id="387659"/>
    <lineage>
        <taxon>Bacteria</taxon>
        <taxon>Pseudomonadati</taxon>
        <taxon>Bacteroidota</taxon>
        <taxon>Flavobacteriia</taxon>
        <taxon>Flavobacteriales</taxon>
        <taxon>Flavobacteriaceae</taxon>
        <taxon>Marixanthomonas</taxon>
    </lineage>
</organism>
<dbReference type="InterPro" id="IPR007627">
    <property type="entry name" value="RNA_pol_sigma70_r2"/>
</dbReference>
<feature type="domain" description="RNA polymerase sigma-70 region 2" evidence="5">
    <location>
        <begin position="21"/>
        <end position="87"/>
    </location>
</feature>
<dbReference type="SUPFAM" id="SSF88659">
    <property type="entry name" value="Sigma3 and sigma4 domains of RNA polymerase sigma factors"/>
    <property type="match status" value="1"/>
</dbReference>
<dbReference type="NCBIfam" id="TIGR02937">
    <property type="entry name" value="sigma70-ECF"/>
    <property type="match status" value="1"/>
</dbReference>
<keyword evidence="8" id="KW-1185">Reference proteome</keyword>
<name>A0A3E1QAE4_9FLAO</name>
<dbReference type="Proteomes" id="UP000261082">
    <property type="component" value="Unassembled WGS sequence"/>
</dbReference>
<comment type="similarity">
    <text evidence="1">Belongs to the sigma-70 factor family. ECF subfamily.</text>
</comment>
<dbReference type="InterPro" id="IPR039425">
    <property type="entry name" value="RNA_pol_sigma-70-like"/>
</dbReference>
<dbReference type="InterPro" id="IPR036388">
    <property type="entry name" value="WH-like_DNA-bd_sf"/>
</dbReference>
<dbReference type="GO" id="GO:0016987">
    <property type="term" value="F:sigma factor activity"/>
    <property type="evidence" value="ECO:0007669"/>
    <property type="project" value="UniProtKB-KW"/>
</dbReference>
<evidence type="ECO:0000256" key="2">
    <source>
        <dbReference type="ARBA" id="ARBA00023015"/>
    </source>
</evidence>
<dbReference type="PANTHER" id="PTHR43133">
    <property type="entry name" value="RNA POLYMERASE ECF-TYPE SIGMA FACTO"/>
    <property type="match status" value="1"/>
</dbReference>
<evidence type="ECO:0000256" key="1">
    <source>
        <dbReference type="ARBA" id="ARBA00010641"/>
    </source>
</evidence>
<sequence length="174" mass="20384">MTLDELILKCKKQDSKAQEALYKRYSGILFAICLRYSPNKTEAEDNLQDAFLTIFKKIEQYKAKGSFEGWIKRITVNTVLQKYRKQKVYNIDDEERIEQEDEVTVETETVPLDFLLKIIQELPDRYRLVFTLYVLDDYSHKEIAEMLGISDGTSKSNLARARGILKNKIDNYNP</sequence>
<dbReference type="InterPro" id="IPR014284">
    <property type="entry name" value="RNA_pol_sigma-70_dom"/>
</dbReference>
<dbReference type="Gene3D" id="1.10.1740.10">
    <property type="match status" value="1"/>
</dbReference>
<dbReference type="Pfam" id="PF08281">
    <property type="entry name" value="Sigma70_r4_2"/>
    <property type="match status" value="1"/>
</dbReference>
<dbReference type="EMBL" id="QVID01000001">
    <property type="protein sequence ID" value="RFN59096.1"/>
    <property type="molecule type" value="Genomic_DNA"/>
</dbReference>
<dbReference type="AlphaFoldDB" id="A0A3E1QAE4"/>
<proteinExistence type="inferred from homology"/>
<keyword evidence="3" id="KW-0731">Sigma factor</keyword>
<accession>A0A3E1QAE4</accession>
<dbReference type="InterPro" id="IPR013324">
    <property type="entry name" value="RNA_pol_sigma_r3/r4-like"/>
</dbReference>
<dbReference type="RefSeq" id="WP_117158095.1">
    <property type="nucleotide sequence ID" value="NZ_QVID01000001.1"/>
</dbReference>
<comment type="caution">
    <text evidence="7">The sequence shown here is derived from an EMBL/GenBank/DDBJ whole genome shotgun (WGS) entry which is preliminary data.</text>
</comment>
<gene>
    <name evidence="7" type="ORF">DZ858_03195</name>
</gene>
<evidence type="ECO:0000259" key="6">
    <source>
        <dbReference type="Pfam" id="PF08281"/>
    </source>
</evidence>
<evidence type="ECO:0000313" key="7">
    <source>
        <dbReference type="EMBL" id="RFN59096.1"/>
    </source>
</evidence>
<feature type="domain" description="RNA polymerase sigma factor 70 region 4 type 2" evidence="6">
    <location>
        <begin position="115"/>
        <end position="162"/>
    </location>
</feature>
<keyword evidence="2" id="KW-0805">Transcription regulation</keyword>
<evidence type="ECO:0000256" key="3">
    <source>
        <dbReference type="ARBA" id="ARBA00023082"/>
    </source>
</evidence>
<dbReference type="GO" id="GO:0006352">
    <property type="term" value="P:DNA-templated transcription initiation"/>
    <property type="evidence" value="ECO:0007669"/>
    <property type="project" value="InterPro"/>
</dbReference>